<dbReference type="PANTHER" id="PTHR31683:SF80">
    <property type="entry name" value="PECTATE LYASE 16-RELATED"/>
    <property type="match status" value="1"/>
</dbReference>
<evidence type="ECO:0000256" key="7">
    <source>
        <dbReference type="ARBA" id="ARBA00023239"/>
    </source>
</evidence>
<evidence type="ECO:0000256" key="3">
    <source>
        <dbReference type="ARBA" id="ARBA00012272"/>
    </source>
</evidence>
<keyword evidence="7 8" id="KW-0456">Lyase</keyword>
<accession>A0AAN8ZFK8</accession>
<dbReference type="InterPro" id="IPR002022">
    <property type="entry name" value="Pec_lyase"/>
</dbReference>
<evidence type="ECO:0000313" key="11">
    <source>
        <dbReference type="Proteomes" id="UP001370490"/>
    </source>
</evidence>
<evidence type="ECO:0000256" key="4">
    <source>
        <dbReference type="ARBA" id="ARBA00022723"/>
    </source>
</evidence>
<comment type="pathway">
    <text evidence="2 8">Glycan metabolism; pectin degradation; 2-dehydro-3-deoxy-D-gluconate from pectin: step 2/5.</text>
</comment>
<protein>
    <recommendedName>
        <fullName evidence="3 8">Pectate lyase</fullName>
        <ecNumber evidence="3 8">4.2.2.2</ecNumber>
    </recommendedName>
</protein>
<comment type="catalytic activity">
    <reaction evidence="1 8">
        <text>Eliminative cleavage of (1-&gt;4)-alpha-D-galacturonan to give oligosaccharides with 4-deoxy-alpha-D-galact-4-enuronosyl groups at their non-reducing ends.</text>
        <dbReference type="EC" id="4.2.2.2"/>
    </reaction>
</comment>
<dbReference type="EMBL" id="JBAMMX010000010">
    <property type="protein sequence ID" value="KAK6932760.1"/>
    <property type="molecule type" value="Genomic_DNA"/>
</dbReference>
<feature type="domain" description="Pectate lyase" evidence="9">
    <location>
        <begin position="2"/>
        <end position="93"/>
    </location>
</feature>
<dbReference type="AlphaFoldDB" id="A0AAN8ZFK8"/>
<evidence type="ECO:0000256" key="5">
    <source>
        <dbReference type="ARBA" id="ARBA00022729"/>
    </source>
</evidence>
<dbReference type="InterPro" id="IPR045032">
    <property type="entry name" value="PEL"/>
</dbReference>
<evidence type="ECO:0000256" key="2">
    <source>
        <dbReference type="ARBA" id="ARBA00005220"/>
    </source>
</evidence>
<evidence type="ECO:0000313" key="10">
    <source>
        <dbReference type="EMBL" id="KAK6932760.1"/>
    </source>
</evidence>
<name>A0AAN8ZFK8_9MAGN</name>
<evidence type="ECO:0000259" key="9">
    <source>
        <dbReference type="Pfam" id="PF00544"/>
    </source>
</evidence>
<dbReference type="InterPro" id="IPR012334">
    <property type="entry name" value="Pectin_lyas_fold"/>
</dbReference>
<proteinExistence type="inferred from homology"/>
<evidence type="ECO:0000256" key="1">
    <source>
        <dbReference type="ARBA" id="ARBA00000695"/>
    </source>
</evidence>
<evidence type="ECO:0000256" key="8">
    <source>
        <dbReference type="RuleBase" id="RU361123"/>
    </source>
</evidence>
<reference evidence="10 11" key="1">
    <citation type="submission" date="2023-12" db="EMBL/GenBank/DDBJ databases">
        <title>A high-quality genome assembly for Dillenia turbinata (Dilleniales).</title>
        <authorList>
            <person name="Chanderbali A."/>
        </authorList>
    </citation>
    <scope>NUCLEOTIDE SEQUENCE [LARGE SCALE GENOMIC DNA]</scope>
    <source>
        <strain evidence="10">LSX21</strain>
        <tissue evidence="10">Leaf</tissue>
    </source>
</reference>
<dbReference type="GO" id="GO:0030570">
    <property type="term" value="F:pectate lyase activity"/>
    <property type="evidence" value="ECO:0007669"/>
    <property type="project" value="InterPro"/>
</dbReference>
<sequence length="229" mass="26126">MLLGYNDQYTADKIMRVTIVYNHFGSGLVQRMPRVRFGCAHVANNKYDGWLIADPTILSEGNYFTAPNDPYFKQVTKIDTDAYRKNWKWRSSRDIFQNGAYFVPSGSGTCSPDYTPAQAPEGLVPALASDAGTRSSMSQYQIHKHRLLLKHLDTEGNALSLDSKNSKNFHVKLKHTRANGDRVRRMINVLQARTAFFELSQISRDPSSHNWVTWKHWLGLLLPKLPPRT</sequence>
<evidence type="ECO:0000256" key="6">
    <source>
        <dbReference type="ARBA" id="ARBA00022837"/>
    </source>
</evidence>
<dbReference type="SUPFAM" id="SSF51126">
    <property type="entry name" value="Pectin lyase-like"/>
    <property type="match status" value="1"/>
</dbReference>
<dbReference type="PRINTS" id="PR00807">
    <property type="entry name" value="AMBALLERGEN"/>
</dbReference>
<keyword evidence="6 8" id="KW-0106">Calcium</keyword>
<dbReference type="Gene3D" id="2.160.20.10">
    <property type="entry name" value="Single-stranded right-handed beta-helix, Pectin lyase-like"/>
    <property type="match status" value="1"/>
</dbReference>
<dbReference type="InterPro" id="IPR011050">
    <property type="entry name" value="Pectin_lyase_fold/virulence"/>
</dbReference>
<dbReference type="EC" id="4.2.2.2" evidence="3 8"/>
<dbReference type="PANTHER" id="PTHR31683">
    <property type="entry name" value="PECTATE LYASE 18-RELATED"/>
    <property type="match status" value="1"/>
</dbReference>
<keyword evidence="4 8" id="KW-0479">Metal-binding</keyword>
<keyword evidence="5" id="KW-0732">Signal</keyword>
<dbReference type="Proteomes" id="UP001370490">
    <property type="component" value="Unassembled WGS sequence"/>
</dbReference>
<comment type="cofactor">
    <cofactor evidence="8">
        <name>Ca(2+)</name>
        <dbReference type="ChEBI" id="CHEBI:29108"/>
    </cofactor>
    <text evidence="8">Binds 1 Ca(2+) ion. Required for its activity.</text>
</comment>
<comment type="similarity">
    <text evidence="8">Belongs to the polysaccharide lyase 1 family.</text>
</comment>
<dbReference type="Pfam" id="PF00544">
    <property type="entry name" value="Pectate_lyase_4"/>
    <property type="match status" value="1"/>
</dbReference>
<dbReference type="InterPro" id="IPR018082">
    <property type="entry name" value="AmbAllergen"/>
</dbReference>
<comment type="caution">
    <text evidence="10">The sequence shown here is derived from an EMBL/GenBank/DDBJ whole genome shotgun (WGS) entry which is preliminary data.</text>
</comment>
<organism evidence="10 11">
    <name type="scientific">Dillenia turbinata</name>
    <dbReference type="NCBI Taxonomy" id="194707"/>
    <lineage>
        <taxon>Eukaryota</taxon>
        <taxon>Viridiplantae</taxon>
        <taxon>Streptophyta</taxon>
        <taxon>Embryophyta</taxon>
        <taxon>Tracheophyta</taxon>
        <taxon>Spermatophyta</taxon>
        <taxon>Magnoliopsida</taxon>
        <taxon>eudicotyledons</taxon>
        <taxon>Gunneridae</taxon>
        <taxon>Pentapetalae</taxon>
        <taxon>Dilleniales</taxon>
        <taxon>Dilleniaceae</taxon>
        <taxon>Dillenia</taxon>
    </lineage>
</organism>
<keyword evidence="11" id="KW-1185">Reference proteome</keyword>
<gene>
    <name evidence="10" type="ORF">RJ641_002384</name>
</gene>